<protein>
    <submittedName>
        <fullName evidence="1">Crp/Fnr family transcriptional regulator</fullName>
    </submittedName>
</protein>
<dbReference type="InterPro" id="IPR036390">
    <property type="entry name" value="WH_DNA-bd_sf"/>
</dbReference>
<dbReference type="RefSeq" id="WP_185409700.1">
    <property type="nucleotide sequence ID" value="NZ_JAARRE010000005.1"/>
</dbReference>
<gene>
    <name evidence="1" type="ORF">HCA69_08045</name>
</gene>
<dbReference type="AlphaFoldDB" id="A0A7X0Y3F5"/>
<dbReference type="Proteomes" id="UP000535908">
    <property type="component" value="Unassembled WGS sequence"/>
</dbReference>
<reference evidence="1 2" key="1">
    <citation type="submission" date="2020-03" db="EMBL/GenBank/DDBJ databases">
        <title>Soil Listeria distribution.</title>
        <authorList>
            <person name="Liao J."/>
            <person name="Wiedmann M."/>
        </authorList>
    </citation>
    <scope>NUCLEOTIDE SEQUENCE [LARGE SCALE GENOMIC DNA]</scope>
    <source>
        <strain evidence="1 2">FSL L7-0741</strain>
    </source>
</reference>
<evidence type="ECO:0000313" key="1">
    <source>
        <dbReference type="EMBL" id="MBC1936315.1"/>
    </source>
</evidence>
<dbReference type="Gene3D" id="2.60.120.10">
    <property type="entry name" value="Jelly Rolls"/>
    <property type="match status" value="1"/>
</dbReference>
<comment type="caution">
    <text evidence="1">The sequence shown here is derived from an EMBL/GenBank/DDBJ whole genome shotgun (WGS) entry which is preliminary data.</text>
</comment>
<name>A0A7X0Y3F5_9LIST</name>
<sequence length="194" mass="22569">MRKLESSVIQLERGEVLRTCGEYTILQGYITCRKGNHLLKILKEESFIISEDAFMGGLVEYQAQRITYVAFMPTILATDFLHKQKRAQQEIIQLFTHQLDLYALPVKERVMALLYRIACEIGEFKMDECRIPSILTQVEIATYTHCTREYLNGIRKVLINEGWLGASKDWVLLDWDRWRAHISNEAAAAVYEHI</sequence>
<evidence type="ECO:0000313" key="2">
    <source>
        <dbReference type="Proteomes" id="UP000535908"/>
    </source>
</evidence>
<dbReference type="InterPro" id="IPR014710">
    <property type="entry name" value="RmlC-like_jellyroll"/>
</dbReference>
<dbReference type="EMBL" id="JAARWN010000006">
    <property type="protein sequence ID" value="MBC1936315.1"/>
    <property type="molecule type" value="Genomic_DNA"/>
</dbReference>
<dbReference type="SUPFAM" id="SSF46785">
    <property type="entry name" value="Winged helix' DNA-binding domain"/>
    <property type="match status" value="1"/>
</dbReference>
<proteinExistence type="predicted"/>
<accession>A0A7X0Y3F5</accession>
<organism evidence="1 2">
    <name type="scientific">Listeria grandensis</name>
    <dbReference type="NCBI Taxonomy" id="1494963"/>
    <lineage>
        <taxon>Bacteria</taxon>
        <taxon>Bacillati</taxon>
        <taxon>Bacillota</taxon>
        <taxon>Bacilli</taxon>
        <taxon>Bacillales</taxon>
        <taxon>Listeriaceae</taxon>
        <taxon>Listeria</taxon>
    </lineage>
</organism>